<evidence type="ECO:0000256" key="2">
    <source>
        <dbReference type="ARBA" id="ARBA00023157"/>
    </source>
</evidence>
<dbReference type="InterPro" id="IPR035914">
    <property type="entry name" value="Sperma_CUB_dom_sf"/>
</dbReference>
<dbReference type="SMART" id="SM00042">
    <property type="entry name" value="CUB"/>
    <property type="match status" value="7"/>
</dbReference>
<evidence type="ECO:0000256" key="3">
    <source>
        <dbReference type="PROSITE-ProRule" id="PRU00059"/>
    </source>
</evidence>
<dbReference type="SUPFAM" id="SSF49854">
    <property type="entry name" value="Spermadhesin, CUB domain"/>
    <property type="match status" value="7"/>
</dbReference>
<organism evidence="6 8">
    <name type="scientific">Dracunculus medinensis</name>
    <name type="common">Guinea worm</name>
    <dbReference type="NCBI Taxonomy" id="318479"/>
    <lineage>
        <taxon>Eukaryota</taxon>
        <taxon>Metazoa</taxon>
        <taxon>Ecdysozoa</taxon>
        <taxon>Nematoda</taxon>
        <taxon>Chromadorea</taxon>
        <taxon>Rhabditida</taxon>
        <taxon>Spirurina</taxon>
        <taxon>Dracunculoidea</taxon>
        <taxon>Dracunculidae</taxon>
        <taxon>Dracunculus</taxon>
    </lineage>
</organism>
<dbReference type="WBParaSite" id="DME_0001027201-mRNA-1">
    <property type="protein sequence ID" value="DME_0001027201-mRNA-1"/>
    <property type="gene ID" value="DME_0001027201"/>
</dbReference>
<evidence type="ECO:0000313" key="5">
    <source>
        <dbReference type="EMBL" id="VDN60889.1"/>
    </source>
</evidence>
<dbReference type="Proteomes" id="UP000038040">
    <property type="component" value="Unplaced"/>
</dbReference>
<feature type="disulfide bond" evidence="3">
    <location>
        <begin position="310"/>
        <end position="337"/>
    </location>
</feature>
<sequence length="1108" mass="125982">MDPWIFESKFCTSFLRGANNFSLVMPHQKFDIYVLQQQHFHSVSFSMTIIFMSCGGSIKGPNGGVIMSPGYSNINGTYEPNIHCIWSLKAPHGKVIKLKIMEVDLEYNVECKHDYLKILEGGGTDASLIHIYCNNPDEEPLQDRFREIKSRGRHLTLHFHSDKTVERRGFQLEYIFGGYENECGFSTNQLSGTIVSPQYPKDYPNNVLCTWDIIVPLGHHVALYFNRMDVQMSKNCEKDYLKISQEHQSRAMAPLGGYYFLFNHEEDFKKLCGYETPENLHSESSRIKIKFRSDSKIAGQGFNITWKAECGTVFRLNHGVITSPHYPVYYPNEDRECNYLIEPDSQGTPIIILKIVDLDLDPLIFDRSRLICQSDFLELRDIAERSIIDTYCTGRYDLGEIPAITIKGPIGVRFLTNYSTYANRVRKHYRGFKITYALSILLASIAFIQGCGGEINLKDITNGLSTVITSPAFPLPYHHSLECIWNISAPEDRIISIKYAQVDIEVSTDCLFDYVEIFDGKEMKNTSSFGRICGNINPLNQILSSGRYLIVKFASDRSVNKGGFKLIATATLGPTAGCGGELTASEGWKEMHSPTDNATGLYYHNLRCGWTIKAHIGKVIELYIVSFQLELPDSEYTKCFDFLSIYDGYKTISPLLFGNSCNIIGNLPLMLRSAYRVIYVYFETDSDNAMKGFAIRYRATEGKCGGKKVADEDFKEIEYESEKTLTRNNPKHQRCRWIIYSNEGKPLQIEFSKFLFPSSSSDCTDEFLEIRDAGMRADCQHPACADSAGSIKIIRLCGSSLPPPFISSTSVVQISTSAILQSEHTSKFEIRYKLLDSCNRTIDLNERMTGRIMSPNYPSSYDHNSSCTTVLTIRNGYQILLVFREFQLEKARSYRVRNLSAFQHLNSRVRNSGSFRNVLTQRGKLHGVESCDYDYIEIIDSYDNSSGKYCDSKLPPTFFSSKNTLSIYFKTDGTVATVGYDAYYYGVKCTNQYSLKFFDFGSISELQGAITNIGYPGYEKNQKMRWRIDPPNGHKCKLILLKMDFGENEEGECANGDHMVMGEINSAQAQLEDIPLNYLPCRNAVWFYLLFIYSEEQARQKLCACVME</sequence>
<reference evidence="5 7" key="2">
    <citation type="submission" date="2018-11" db="EMBL/GenBank/DDBJ databases">
        <authorList>
            <consortium name="Pathogen Informatics"/>
        </authorList>
    </citation>
    <scope>NUCLEOTIDE SEQUENCE [LARGE SCALE GENOMIC DNA]</scope>
</reference>
<gene>
    <name evidence="5" type="ORF">DME_LOCUS10862</name>
</gene>
<feature type="domain" description="CUB" evidence="4">
    <location>
        <begin position="838"/>
        <end position="987"/>
    </location>
</feature>
<dbReference type="CDD" id="cd00041">
    <property type="entry name" value="CUB"/>
    <property type="match status" value="7"/>
</dbReference>
<keyword evidence="7" id="KW-1185">Reference proteome</keyword>
<dbReference type="Pfam" id="PF00431">
    <property type="entry name" value="CUB"/>
    <property type="match status" value="8"/>
</dbReference>
<dbReference type="PROSITE" id="PS01180">
    <property type="entry name" value="CUB"/>
    <property type="match status" value="7"/>
</dbReference>
<dbReference type="AlphaFoldDB" id="A0A0N4UQI4"/>
<comment type="caution">
    <text evidence="3">Lacks conserved residue(s) required for the propagation of feature annotation.</text>
</comment>
<accession>A0A0N4UQI4</accession>
<name>A0A0N4UQI4_DRAME</name>
<evidence type="ECO:0000313" key="7">
    <source>
        <dbReference type="Proteomes" id="UP000274756"/>
    </source>
</evidence>
<feature type="domain" description="CUB" evidence="4">
    <location>
        <begin position="704"/>
        <end position="835"/>
    </location>
</feature>
<feature type="domain" description="CUB" evidence="4">
    <location>
        <begin position="578"/>
        <end position="700"/>
    </location>
</feature>
<reference evidence="8" key="1">
    <citation type="submission" date="2017-02" db="UniProtKB">
        <authorList>
            <consortium name="WormBaseParasite"/>
        </authorList>
    </citation>
    <scope>IDENTIFICATION</scope>
</reference>
<feature type="domain" description="CUB" evidence="4">
    <location>
        <begin position="183"/>
        <end position="309"/>
    </location>
</feature>
<dbReference type="OrthoDB" id="5863188at2759"/>
<dbReference type="FunFam" id="2.60.120.290:FF:000005">
    <property type="entry name" value="Procollagen C-endopeptidase enhancer 1"/>
    <property type="match status" value="3"/>
</dbReference>
<feature type="domain" description="CUB" evidence="4">
    <location>
        <begin position="54"/>
        <end position="177"/>
    </location>
</feature>
<protein>
    <submittedName>
        <fullName evidence="8">CUB domain-containing protein</fullName>
    </submittedName>
</protein>
<feature type="domain" description="CUB" evidence="4">
    <location>
        <begin position="451"/>
        <end position="571"/>
    </location>
</feature>
<dbReference type="Gene3D" id="2.60.120.290">
    <property type="entry name" value="Spermadhesin, CUB domain"/>
    <property type="match status" value="7"/>
</dbReference>
<dbReference type="EMBL" id="UYYG01001261">
    <property type="protein sequence ID" value="VDN60889.1"/>
    <property type="molecule type" value="Genomic_DNA"/>
</dbReference>
<evidence type="ECO:0000313" key="6">
    <source>
        <dbReference type="Proteomes" id="UP000038040"/>
    </source>
</evidence>
<feature type="domain" description="CUB" evidence="4">
    <location>
        <begin position="310"/>
        <end position="439"/>
    </location>
</feature>
<evidence type="ECO:0000259" key="4">
    <source>
        <dbReference type="PROSITE" id="PS01180"/>
    </source>
</evidence>
<dbReference type="Proteomes" id="UP000274756">
    <property type="component" value="Unassembled WGS sequence"/>
</dbReference>
<dbReference type="InterPro" id="IPR000859">
    <property type="entry name" value="CUB_dom"/>
</dbReference>
<keyword evidence="1" id="KW-0677">Repeat</keyword>
<evidence type="ECO:0000313" key="8">
    <source>
        <dbReference type="WBParaSite" id="DME_0001027201-mRNA-1"/>
    </source>
</evidence>
<dbReference type="PANTHER" id="PTHR24251">
    <property type="entry name" value="OVOCHYMASE-RELATED"/>
    <property type="match status" value="1"/>
</dbReference>
<proteinExistence type="predicted"/>
<keyword evidence="2 3" id="KW-1015">Disulfide bond</keyword>
<dbReference type="STRING" id="318479.A0A0N4UQI4"/>
<evidence type="ECO:0000256" key="1">
    <source>
        <dbReference type="ARBA" id="ARBA00022737"/>
    </source>
</evidence>